<accession>F8AIN5</accession>
<sequence length="53" mass="5814">MGKILGVSVLSSKGTVTIPKKVREFLRLSRGDLVVFKLTDNGEIVIKRGDNVE</sequence>
<evidence type="ECO:0000313" key="2">
    <source>
        <dbReference type="EMBL" id="AEH24408.1"/>
    </source>
</evidence>
<dbReference type="SUPFAM" id="SSF89447">
    <property type="entry name" value="AbrB/MazE/MraZ-like"/>
    <property type="match status" value="1"/>
</dbReference>
<dbReference type="RefSeq" id="WP_013905465.1">
    <property type="nucleotide sequence ID" value="NC_015680.1"/>
</dbReference>
<dbReference type="HOGENOM" id="CLU_213600_0_0_2"/>
<dbReference type="SMART" id="SM00966">
    <property type="entry name" value="SpoVT_AbrB"/>
    <property type="match status" value="1"/>
</dbReference>
<dbReference type="Gene3D" id="2.10.260.10">
    <property type="match status" value="1"/>
</dbReference>
<dbReference type="GO" id="GO:0003677">
    <property type="term" value="F:DNA binding"/>
    <property type="evidence" value="ECO:0007669"/>
    <property type="project" value="InterPro"/>
</dbReference>
<dbReference type="GeneID" id="32173566"/>
<feature type="domain" description="SpoVT-AbrB" evidence="1">
    <location>
        <begin position="8"/>
        <end position="52"/>
    </location>
</feature>
<dbReference type="InterPro" id="IPR037914">
    <property type="entry name" value="SpoVT-AbrB_sf"/>
</dbReference>
<organism evidence="2 3">
    <name type="scientific">Pyrococcus yayanosii (strain CH1 / JCM 16557)</name>
    <dbReference type="NCBI Taxonomy" id="529709"/>
    <lineage>
        <taxon>Archaea</taxon>
        <taxon>Methanobacteriati</taxon>
        <taxon>Methanobacteriota</taxon>
        <taxon>Thermococci</taxon>
        <taxon>Thermococcales</taxon>
        <taxon>Thermococcaceae</taxon>
        <taxon>Pyrococcus</taxon>
    </lineage>
</organism>
<dbReference type="NCBIfam" id="TIGR01439">
    <property type="entry name" value="lp_hng_hel_AbrB"/>
    <property type="match status" value="1"/>
</dbReference>
<dbReference type="eggNOG" id="arCOG00818">
    <property type="taxonomic scope" value="Archaea"/>
</dbReference>
<gene>
    <name evidence="2" type="ordered locus">PYCH_07200</name>
</gene>
<evidence type="ECO:0000313" key="3">
    <source>
        <dbReference type="Proteomes" id="UP000008386"/>
    </source>
</evidence>
<dbReference type="KEGG" id="pya:PYCH_07200"/>
<reference evidence="2 3" key="1">
    <citation type="journal article" date="2011" name="J. Bacteriol.">
        <title>Complete genome sequence of the obligate piezophilic hyperthermophilic archaeon Pyrococcus yayanosii CH1.</title>
        <authorList>
            <person name="Jun X."/>
            <person name="Lupeng L."/>
            <person name="Minjuan X."/>
            <person name="Oger P."/>
            <person name="Fengping W."/>
            <person name="Jebbar M."/>
            <person name="Xiang X."/>
        </authorList>
    </citation>
    <scope>NUCLEOTIDE SEQUENCE [LARGE SCALE GENOMIC DNA]</scope>
    <source>
        <strain evidence="3">CH1 / JCM 16557</strain>
    </source>
</reference>
<dbReference type="AlphaFoldDB" id="F8AIN5"/>
<name>F8AIN5_PYRYC</name>
<dbReference type="EMBL" id="CP002779">
    <property type="protein sequence ID" value="AEH24408.1"/>
    <property type="molecule type" value="Genomic_DNA"/>
</dbReference>
<dbReference type="Proteomes" id="UP000008386">
    <property type="component" value="Chromosome"/>
</dbReference>
<dbReference type="InterPro" id="IPR007159">
    <property type="entry name" value="SpoVT-AbrB_dom"/>
</dbReference>
<keyword evidence="3" id="KW-1185">Reference proteome</keyword>
<dbReference type="Pfam" id="PF04014">
    <property type="entry name" value="MazE_antitoxin"/>
    <property type="match status" value="1"/>
</dbReference>
<protein>
    <recommendedName>
        <fullName evidence="1">SpoVT-AbrB domain-containing protein</fullName>
    </recommendedName>
</protein>
<evidence type="ECO:0000259" key="1">
    <source>
        <dbReference type="SMART" id="SM00966"/>
    </source>
</evidence>
<proteinExistence type="predicted"/>
<dbReference type="OrthoDB" id="30861at2157"/>